<dbReference type="InterPro" id="IPR038792">
    <property type="entry name" value="CFAP97D1/2"/>
</dbReference>
<comment type="similarity">
    <text evidence="1">Belongs to the CFAP97 family.</text>
</comment>
<evidence type="ECO:0000313" key="3">
    <source>
        <dbReference type="Proteomes" id="UP000000600"/>
    </source>
</evidence>
<accession>A0CP20</accession>
<dbReference type="PANTHER" id="PTHR33768">
    <property type="entry name" value="MIP11318P"/>
    <property type="match status" value="1"/>
</dbReference>
<evidence type="ECO:0000313" key="2">
    <source>
        <dbReference type="EMBL" id="CAK72537.1"/>
    </source>
</evidence>
<dbReference type="KEGG" id="ptm:GSPATT00008928001"/>
<gene>
    <name evidence="2" type="ORF">GSPATT00008928001</name>
</gene>
<dbReference type="EMBL" id="CT868130">
    <property type="protein sequence ID" value="CAK72537.1"/>
    <property type="molecule type" value="Genomic_DNA"/>
</dbReference>
<proteinExistence type="inferred from homology"/>
<evidence type="ECO:0000256" key="1">
    <source>
        <dbReference type="ARBA" id="ARBA00008315"/>
    </source>
</evidence>
<sequence>MQYFHQLLKINQIYGTLFQQILSVKERKQQMIKKNCYLKLTNTKSRIDTSAPWRPSHSLSKCNNKYLNAEENKIVYENNILLNKMVNIQKQGNKSNKSMPQIPKSQQMTKRIQIEKLQQEICNY</sequence>
<name>A0CP20_PARTE</name>
<reference evidence="2 3" key="1">
    <citation type="journal article" date="2006" name="Nature">
        <title>Global trends of whole-genome duplications revealed by the ciliate Paramecium tetraurelia.</title>
        <authorList>
            <consortium name="Genoscope"/>
            <person name="Aury J.-M."/>
            <person name="Jaillon O."/>
            <person name="Duret L."/>
            <person name="Noel B."/>
            <person name="Jubin C."/>
            <person name="Porcel B.M."/>
            <person name="Segurens B."/>
            <person name="Daubin V."/>
            <person name="Anthouard V."/>
            <person name="Aiach N."/>
            <person name="Arnaiz O."/>
            <person name="Billaut A."/>
            <person name="Beisson J."/>
            <person name="Blanc I."/>
            <person name="Bouhouche K."/>
            <person name="Camara F."/>
            <person name="Duharcourt S."/>
            <person name="Guigo R."/>
            <person name="Gogendeau D."/>
            <person name="Katinka M."/>
            <person name="Keller A.-M."/>
            <person name="Kissmehl R."/>
            <person name="Klotz C."/>
            <person name="Koll F."/>
            <person name="Le Moue A."/>
            <person name="Lepere C."/>
            <person name="Malinsky S."/>
            <person name="Nowacki M."/>
            <person name="Nowak J.K."/>
            <person name="Plattner H."/>
            <person name="Poulain J."/>
            <person name="Ruiz F."/>
            <person name="Serrano V."/>
            <person name="Zagulski M."/>
            <person name="Dessen P."/>
            <person name="Betermier M."/>
            <person name="Weissenbach J."/>
            <person name="Scarpelli C."/>
            <person name="Schachter V."/>
            <person name="Sperling L."/>
            <person name="Meyer E."/>
            <person name="Cohen J."/>
            <person name="Wincker P."/>
        </authorList>
    </citation>
    <scope>NUCLEOTIDE SEQUENCE [LARGE SCALE GENOMIC DNA]</scope>
    <source>
        <strain evidence="2 3">Stock d4-2</strain>
    </source>
</reference>
<organism evidence="2 3">
    <name type="scientific">Paramecium tetraurelia</name>
    <dbReference type="NCBI Taxonomy" id="5888"/>
    <lineage>
        <taxon>Eukaryota</taxon>
        <taxon>Sar</taxon>
        <taxon>Alveolata</taxon>
        <taxon>Ciliophora</taxon>
        <taxon>Intramacronucleata</taxon>
        <taxon>Oligohymenophorea</taxon>
        <taxon>Peniculida</taxon>
        <taxon>Parameciidae</taxon>
        <taxon>Paramecium</taxon>
    </lineage>
</organism>
<dbReference type="Pfam" id="PF13879">
    <property type="entry name" value="Hmw_CFAP97"/>
    <property type="match status" value="1"/>
</dbReference>
<dbReference type="HOGENOM" id="CLU_2008341_0_0_1"/>
<dbReference type="RefSeq" id="XP_001439934.1">
    <property type="nucleotide sequence ID" value="XM_001439897.2"/>
</dbReference>
<dbReference type="Proteomes" id="UP000000600">
    <property type="component" value="Unassembled WGS sequence"/>
</dbReference>
<dbReference type="GeneID" id="5025719"/>
<keyword evidence="3" id="KW-1185">Reference proteome</keyword>
<protein>
    <submittedName>
        <fullName evidence="2">Uncharacterized protein</fullName>
    </submittedName>
</protein>
<dbReference type="AlphaFoldDB" id="A0CP20"/>
<dbReference type="InterPro" id="IPR029488">
    <property type="entry name" value="Hmw/CFAP97"/>
</dbReference>
<dbReference type="PANTHER" id="PTHR33768:SF3">
    <property type="entry name" value="MIP11318P"/>
    <property type="match status" value="1"/>
</dbReference>
<dbReference type="OrthoDB" id="287258at2759"/>
<dbReference type="InParanoid" id="A0CP20"/>